<dbReference type="EMBL" id="CP162511">
    <property type="protein sequence ID" value="XDI05701.1"/>
    <property type="molecule type" value="Genomic_DNA"/>
</dbReference>
<sequence length="134" mass="14470">MTVSISHVHIYVDDPDAAMLFYRDTLGLTVQNEVAHENFRWITLTAPSQPEIQIVLSQPQAGRSAEDGAALAALLAKGELGQVQFSTADLDATFEKVVATPGVEVLQEPADQFWGARDAAVRDPAGNLVRIQQA</sequence>
<evidence type="ECO:0000259" key="2">
    <source>
        <dbReference type="PROSITE" id="PS51819"/>
    </source>
</evidence>
<keyword evidence="1" id="KW-0479">Metal-binding</keyword>
<dbReference type="InterPro" id="IPR029068">
    <property type="entry name" value="Glyas_Bleomycin-R_OHBP_Dase"/>
</dbReference>
<dbReference type="PANTHER" id="PTHR36437">
    <property type="entry name" value="GLYOXALASE/BLEOMYCIN RESISTANCE PROTEIN/DIOXYGENASE"/>
    <property type="match status" value="1"/>
</dbReference>
<dbReference type="GO" id="GO:0004462">
    <property type="term" value="F:lactoylglutathione lyase activity"/>
    <property type="evidence" value="ECO:0007669"/>
    <property type="project" value="InterPro"/>
</dbReference>
<dbReference type="InterPro" id="IPR018146">
    <property type="entry name" value="Glyoxalase_1_CS"/>
</dbReference>
<dbReference type="AlphaFoldDB" id="A0AB39BH61"/>
<feature type="domain" description="VOC" evidence="2">
    <location>
        <begin position="4"/>
        <end position="134"/>
    </location>
</feature>
<organism evidence="3">
    <name type="scientific">Herbiconiux sp. A18JL235</name>
    <dbReference type="NCBI Taxonomy" id="3152363"/>
    <lineage>
        <taxon>Bacteria</taxon>
        <taxon>Bacillati</taxon>
        <taxon>Actinomycetota</taxon>
        <taxon>Actinomycetes</taxon>
        <taxon>Micrococcales</taxon>
        <taxon>Microbacteriaceae</taxon>
        <taxon>Herbiconiux</taxon>
    </lineage>
</organism>
<name>A0AB39BH61_9MICO</name>
<dbReference type="SUPFAM" id="SSF54593">
    <property type="entry name" value="Glyoxalase/Bleomycin resistance protein/Dihydroxybiphenyl dioxygenase"/>
    <property type="match status" value="1"/>
</dbReference>
<dbReference type="InterPro" id="IPR004360">
    <property type="entry name" value="Glyas_Fos-R_dOase_dom"/>
</dbReference>
<dbReference type="GO" id="GO:0046872">
    <property type="term" value="F:metal ion binding"/>
    <property type="evidence" value="ECO:0007669"/>
    <property type="project" value="UniProtKB-KW"/>
</dbReference>
<reference evidence="3" key="1">
    <citation type="submission" date="2024-05" db="EMBL/GenBank/DDBJ databases">
        <title>Herbiconiux sp. A18JL235.</title>
        <authorList>
            <person name="Zhang G."/>
        </authorList>
    </citation>
    <scope>NUCLEOTIDE SEQUENCE</scope>
    <source>
        <strain evidence="3">A18JL235</strain>
    </source>
</reference>
<accession>A0AB39BH61</accession>
<protein>
    <submittedName>
        <fullName evidence="3">VOC family protein</fullName>
    </submittedName>
</protein>
<evidence type="ECO:0000256" key="1">
    <source>
        <dbReference type="ARBA" id="ARBA00022723"/>
    </source>
</evidence>
<gene>
    <name evidence="3" type="ORF">ABFY20_01015</name>
</gene>
<dbReference type="Pfam" id="PF00903">
    <property type="entry name" value="Glyoxalase"/>
    <property type="match status" value="1"/>
</dbReference>
<dbReference type="Gene3D" id="3.10.180.10">
    <property type="entry name" value="2,3-Dihydroxybiphenyl 1,2-Dioxygenase, domain 1"/>
    <property type="match status" value="1"/>
</dbReference>
<dbReference type="RefSeq" id="WP_368498090.1">
    <property type="nucleotide sequence ID" value="NZ_CP162511.1"/>
</dbReference>
<dbReference type="InterPro" id="IPR037523">
    <property type="entry name" value="VOC_core"/>
</dbReference>
<dbReference type="PROSITE" id="PS00934">
    <property type="entry name" value="GLYOXALASE_I_1"/>
    <property type="match status" value="1"/>
</dbReference>
<dbReference type="PANTHER" id="PTHR36437:SF2">
    <property type="entry name" value="GLYOXALASE_BLEOMYCIN RESISTANCE PROTEIN_DIOXYGENASE"/>
    <property type="match status" value="1"/>
</dbReference>
<proteinExistence type="predicted"/>
<dbReference type="PROSITE" id="PS51819">
    <property type="entry name" value="VOC"/>
    <property type="match status" value="1"/>
</dbReference>
<evidence type="ECO:0000313" key="3">
    <source>
        <dbReference type="EMBL" id="XDI05701.1"/>
    </source>
</evidence>